<reference evidence="1 2" key="1">
    <citation type="submission" date="2015-11" db="EMBL/GenBank/DDBJ databases">
        <authorList>
            <consortium name="Pathogen Informatics"/>
        </authorList>
    </citation>
    <scope>NUCLEOTIDE SEQUENCE [LARGE SCALE GENOMIC DNA]</scope>
    <source>
        <strain evidence="1 2">006A-0059</strain>
    </source>
</reference>
<dbReference type="AlphaFoldDB" id="A0A0S4RCH6"/>
<evidence type="ECO:0000313" key="1">
    <source>
        <dbReference type="EMBL" id="CUU71255.1"/>
    </source>
</evidence>
<dbReference type="Pfam" id="PF11753">
    <property type="entry name" value="DUF3310"/>
    <property type="match status" value="1"/>
</dbReference>
<comment type="caution">
    <text evidence="1">The sequence shown here is derived from an EMBL/GenBank/DDBJ whole genome shotgun (WGS) entry which is preliminary data.</text>
</comment>
<organism evidence="1 2">
    <name type="scientific">Campylobacter hyointestinalis subsp. hyointestinalis</name>
    <dbReference type="NCBI Taxonomy" id="91352"/>
    <lineage>
        <taxon>Bacteria</taxon>
        <taxon>Pseudomonadati</taxon>
        <taxon>Campylobacterota</taxon>
        <taxon>Epsilonproteobacteria</taxon>
        <taxon>Campylobacterales</taxon>
        <taxon>Campylobacteraceae</taxon>
        <taxon>Campylobacter</taxon>
    </lineage>
</organism>
<keyword evidence="2" id="KW-1185">Reference proteome</keyword>
<proteinExistence type="predicted"/>
<gene>
    <name evidence="1" type="ORF">ERS686654_00322</name>
</gene>
<accession>A0A0S4RCH6</accession>
<protein>
    <submittedName>
        <fullName evidence="1">Protein of unknwon function (DUF3310)</fullName>
    </submittedName>
</protein>
<dbReference type="EMBL" id="FAVB01000001">
    <property type="protein sequence ID" value="CUU71255.1"/>
    <property type="molecule type" value="Genomic_DNA"/>
</dbReference>
<sequence length="92" mass="10526">MGSAEYACSPYSDLSSDGKWNKVNTKKEQVGGSHYKNKAIEPIDYIRANNLDFCEGNVVKYITRHKEKGGIEDLKKAKQYIDFILESYEENI</sequence>
<name>A0A0S4RCH6_CAMHY</name>
<evidence type="ECO:0000313" key="2">
    <source>
        <dbReference type="Proteomes" id="UP000052237"/>
    </source>
</evidence>
<dbReference type="Proteomes" id="UP000052237">
    <property type="component" value="Unassembled WGS sequence"/>
</dbReference>
<dbReference type="InterPro" id="IPR021739">
    <property type="entry name" value="SaV-like"/>
</dbReference>
<dbReference type="RefSeq" id="WP_059432691.1">
    <property type="nucleotide sequence ID" value="NZ_FAUU01000003.1"/>
</dbReference>